<dbReference type="InterPro" id="IPR050266">
    <property type="entry name" value="AB_hydrolase_sf"/>
</dbReference>
<reference evidence="2 3" key="1">
    <citation type="submission" date="2017-07" db="EMBL/GenBank/DDBJ databases">
        <title>Draft whole genome sequences of clinical Proprionibacteriaceae strains.</title>
        <authorList>
            <person name="Bernier A.-M."/>
            <person name="Bernard K."/>
            <person name="Domingo M.-C."/>
        </authorList>
    </citation>
    <scope>NUCLEOTIDE SEQUENCE [LARGE SCALE GENOMIC DNA]</scope>
    <source>
        <strain evidence="2 3">NML 130396</strain>
    </source>
</reference>
<keyword evidence="3" id="KW-1185">Reference proteome</keyword>
<dbReference type="InterPro" id="IPR000073">
    <property type="entry name" value="AB_hydrolase_1"/>
</dbReference>
<organism evidence="2 3">
    <name type="scientific">Enemella dayhoffiae</name>
    <dbReference type="NCBI Taxonomy" id="2016507"/>
    <lineage>
        <taxon>Bacteria</taxon>
        <taxon>Bacillati</taxon>
        <taxon>Actinomycetota</taxon>
        <taxon>Actinomycetes</taxon>
        <taxon>Propionibacteriales</taxon>
        <taxon>Propionibacteriaceae</taxon>
        <taxon>Enemella</taxon>
    </lineage>
</organism>
<dbReference type="PANTHER" id="PTHR43798">
    <property type="entry name" value="MONOACYLGLYCEROL LIPASE"/>
    <property type="match status" value="1"/>
</dbReference>
<protein>
    <submittedName>
        <fullName evidence="2">Alpha/beta hydrolase</fullName>
    </submittedName>
</protein>
<dbReference type="OrthoDB" id="2987348at2"/>
<dbReference type="AlphaFoldDB" id="A0A255GV89"/>
<dbReference type="Pfam" id="PF00561">
    <property type="entry name" value="Abhydrolase_1"/>
    <property type="match status" value="1"/>
</dbReference>
<dbReference type="Gene3D" id="3.40.50.1820">
    <property type="entry name" value="alpha/beta hydrolase"/>
    <property type="match status" value="1"/>
</dbReference>
<dbReference type="SUPFAM" id="SSF53474">
    <property type="entry name" value="alpha/beta-Hydrolases"/>
    <property type="match status" value="1"/>
</dbReference>
<accession>A0A255GV89</accession>
<dbReference type="PANTHER" id="PTHR43798:SF33">
    <property type="entry name" value="HYDROLASE, PUTATIVE (AFU_ORTHOLOGUE AFUA_2G14860)-RELATED"/>
    <property type="match status" value="1"/>
</dbReference>
<keyword evidence="2" id="KW-0378">Hydrolase</keyword>
<dbReference type="EMBL" id="NMVQ01000043">
    <property type="protein sequence ID" value="OYO18726.1"/>
    <property type="molecule type" value="Genomic_DNA"/>
</dbReference>
<feature type="domain" description="AB hydrolase-1" evidence="1">
    <location>
        <begin position="66"/>
        <end position="171"/>
    </location>
</feature>
<evidence type="ECO:0000313" key="2">
    <source>
        <dbReference type="EMBL" id="OYO18726.1"/>
    </source>
</evidence>
<evidence type="ECO:0000259" key="1">
    <source>
        <dbReference type="Pfam" id="PF00561"/>
    </source>
</evidence>
<dbReference type="GO" id="GO:0016020">
    <property type="term" value="C:membrane"/>
    <property type="evidence" value="ECO:0007669"/>
    <property type="project" value="TreeGrafter"/>
</dbReference>
<gene>
    <name evidence="2" type="ORF">CGZ93_14505</name>
</gene>
<evidence type="ECO:0000313" key="3">
    <source>
        <dbReference type="Proteomes" id="UP000216311"/>
    </source>
</evidence>
<proteinExistence type="predicted"/>
<comment type="caution">
    <text evidence="2">The sequence shown here is derived from an EMBL/GenBank/DDBJ whole genome shotgun (WGS) entry which is preliminary data.</text>
</comment>
<dbReference type="InterPro" id="IPR029058">
    <property type="entry name" value="AB_hydrolase_fold"/>
</dbReference>
<sequence length="387" mass="41366">MPAPTMMTWDMGPLCHEGVDAVWDRLTRWQPETHEEARMSTFDRRLVDTGRLTMNVWTSGPEDGDPVLLVHGNLSTGGFWKYVAEQLPDDVRVIAPDLRGFGRTDALPIDATVGLGDLGEDVHALLETLGVADQRRVNAAGWSMGGGVLQQLLIAHPADLAAITLVAPLSPYGFGGTKGAEGIPWADDFAGTGGGGANPELVRRLAAKDASLDNPATSPRAVITTFYGPGDNGAVDVDFLVDELLLTQTGDDFYPGNSVTSENWPGVAPGDRGVLNTMSPRWFNSTAIVDVEPKPPITWLRGDRDQVASDRSMFDLATLGSLGVVPGWPGAEVMPSQPMEAQTRQVLEHYAAGGGQTREVVLEGEDHGMPLAAPDRVAEEIMAILVR</sequence>
<name>A0A255GV89_9ACTN</name>
<dbReference type="PRINTS" id="PR00111">
    <property type="entry name" value="ABHYDROLASE"/>
</dbReference>
<dbReference type="GO" id="GO:0016787">
    <property type="term" value="F:hydrolase activity"/>
    <property type="evidence" value="ECO:0007669"/>
    <property type="project" value="UniProtKB-KW"/>
</dbReference>
<dbReference type="Proteomes" id="UP000216311">
    <property type="component" value="Unassembled WGS sequence"/>
</dbReference>